<evidence type="ECO:0000313" key="8">
    <source>
        <dbReference type="Proteomes" id="UP000224634"/>
    </source>
</evidence>
<evidence type="ECO:0000256" key="1">
    <source>
        <dbReference type="ARBA" id="ARBA00004167"/>
    </source>
</evidence>
<protein>
    <recommendedName>
        <fullName evidence="9">Pre-mRNA splicing factor CLF1</fullName>
    </recommendedName>
</protein>
<accession>A0A2B7YI60</accession>
<feature type="region of interest" description="Disordered" evidence="5">
    <location>
        <begin position="447"/>
        <end position="499"/>
    </location>
</feature>
<evidence type="ECO:0000313" key="7">
    <source>
        <dbReference type="EMBL" id="PGH20789.1"/>
    </source>
</evidence>
<dbReference type="EMBL" id="PDNA01000038">
    <property type="protein sequence ID" value="PGH20789.1"/>
    <property type="molecule type" value="Genomic_DNA"/>
</dbReference>
<feature type="region of interest" description="Disordered" evidence="5">
    <location>
        <begin position="644"/>
        <end position="737"/>
    </location>
</feature>
<feature type="compositionally biased region" description="Basic and acidic residues" evidence="5">
    <location>
        <begin position="528"/>
        <end position="540"/>
    </location>
</feature>
<evidence type="ECO:0000256" key="2">
    <source>
        <dbReference type="ARBA" id="ARBA00022692"/>
    </source>
</evidence>
<comment type="subcellular location">
    <subcellularLocation>
        <location evidence="1">Membrane</location>
        <topology evidence="1">Single-pass membrane protein</topology>
    </subcellularLocation>
</comment>
<evidence type="ECO:0000256" key="5">
    <source>
        <dbReference type="SAM" id="MobiDB-lite"/>
    </source>
</evidence>
<keyword evidence="8" id="KW-1185">Reference proteome</keyword>
<feature type="compositionally biased region" description="Polar residues" evidence="5">
    <location>
        <begin position="654"/>
        <end position="666"/>
    </location>
</feature>
<evidence type="ECO:0008006" key="9">
    <source>
        <dbReference type="Google" id="ProtNLM"/>
    </source>
</evidence>
<organism evidence="7 8">
    <name type="scientific">Polytolypa hystricis (strain UAMH7299)</name>
    <dbReference type="NCBI Taxonomy" id="1447883"/>
    <lineage>
        <taxon>Eukaryota</taxon>
        <taxon>Fungi</taxon>
        <taxon>Dikarya</taxon>
        <taxon>Ascomycota</taxon>
        <taxon>Pezizomycotina</taxon>
        <taxon>Eurotiomycetes</taxon>
        <taxon>Eurotiomycetidae</taxon>
        <taxon>Onygenales</taxon>
        <taxon>Onygenales incertae sedis</taxon>
        <taxon>Polytolypa</taxon>
    </lineage>
</organism>
<dbReference type="InterPro" id="IPR051694">
    <property type="entry name" value="Immunoregulatory_rcpt-like"/>
</dbReference>
<feature type="compositionally biased region" description="Polar residues" evidence="5">
    <location>
        <begin position="705"/>
        <end position="737"/>
    </location>
</feature>
<dbReference type="AlphaFoldDB" id="A0A2B7YI60"/>
<gene>
    <name evidence="7" type="ORF">AJ80_03416</name>
</gene>
<dbReference type="SUPFAM" id="SSF117281">
    <property type="entry name" value="Kelch motif"/>
    <property type="match status" value="1"/>
</dbReference>
<keyword evidence="3 6" id="KW-1133">Transmembrane helix</keyword>
<sequence length="737" mass="78266">MSIPKPPVDLDGHCSVIHDNTLYIYTPKAFLSLPLKRNAKWSKLKMGESVTGAACVKGGVDGNPNNPALFVVGGKGGSEQYRGIQRYSFQDKNWQPIEPPTWDIKNRVKHAAIYLRSSSSLLVYAGTQSDDSNPSTQTFLISAAPPFNSQSFDSYVPPAVDPLLLPWGEDKAAMLGGGPGNTQVFTFSAAEGWLDTGTTLAQPLPDKSKVKGAMVNGNDGSRVFEAFDVSVSPNTVTRYVLLGAGGAAVKAGEQIGISINEPPSKRQKRELVLSDYPTYDDKYAPTVVRAQSSLAQDGNGMVVISGGSANNWIGLFDQSKNSWLNETELFVGKNQKVAVSSTTSATSTTATATSTTTSISSVSASASASSAATSSAASPVSGSNPNSKTLTIVGATLGAILGLLALLIIILLLLGWKKRRNKYGSGSRAYPHDKDRLSFQDQGMEPLTLSVQPMGRGPVPSTDSWAMMSRSANDSLSRPSPAASGPVGLGGIQKGPSPLYNVETNKPNIHSRSLAASGLTVVVDSSDDQSRGDRRTDEGWSKYFQDEQDPQILRGNSARSTMSSQYTKSDYRGSGWPHESAQVAPLDLSKLDNPQPLGRVTTGSPSTENPPKIGDTLIYHQGLTAKISSGDSISICSDDNDDHRDAYSSGVPASINSPTHWSSTGHHQVDRVPSSNYSGSAYPSLYEPKNFPPIADGERPMTQWPDDTSGQAPSGRSRAGTNISSDVSWLNLGNNPR</sequence>
<evidence type="ECO:0000256" key="6">
    <source>
        <dbReference type="SAM" id="Phobius"/>
    </source>
</evidence>
<dbReference type="PANTHER" id="PTHR15549">
    <property type="entry name" value="PAIRED IMMUNOGLOBULIN-LIKE TYPE 2 RECEPTOR"/>
    <property type="match status" value="1"/>
</dbReference>
<reference evidence="7 8" key="1">
    <citation type="submission" date="2017-10" db="EMBL/GenBank/DDBJ databases">
        <title>Comparative genomics in systemic dimorphic fungi from Ajellomycetaceae.</title>
        <authorList>
            <person name="Munoz J.F."/>
            <person name="Mcewen J.G."/>
            <person name="Clay O.K."/>
            <person name="Cuomo C.A."/>
        </authorList>
    </citation>
    <scope>NUCLEOTIDE SEQUENCE [LARGE SCALE GENOMIC DNA]</scope>
    <source>
        <strain evidence="7 8">UAMH7299</strain>
    </source>
</reference>
<dbReference type="OrthoDB" id="5352000at2759"/>
<dbReference type="STRING" id="1447883.A0A2B7YI60"/>
<keyword evidence="2 6" id="KW-0812">Transmembrane</keyword>
<dbReference type="GO" id="GO:0016020">
    <property type="term" value="C:membrane"/>
    <property type="evidence" value="ECO:0007669"/>
    <property type="project" value="UniProtKB-SubCell"/>
</dbReference>
<name>A0A2B7YI60_POLH7</name>
<feature type="compositionally biased region" description="Polar residues" evidence="5">
    <location>
        <begin position="557"/>
        <end position="568"/>
    </location>
</feature>
<dbReference type="PANTHER" id="PTHR15549:SF30">
    <property type="entry name" value="MID2 DOMAIN-CONTAINING PROTEIN"/>
    <property type="match status" value="1"/>
</dbReference>
<keyword evidence="4 6" id="KW-0472">Membrane</keyword>
<comment type="caution">
    <text evidence="7">The sequence shown here is derived from an EMBL/GenBank/DDBJ whole genome shotgun (WGS) entry which is preliminary data.</text>
</comment>
<evidence type="ECO:0000256" key="4">
    <source>
        <dbReference type="ARBA" id="ARBA00023136"/>
    </source>
</evidence>
<dbReference type="InterPro" id="IPR015915">
    <property type="entry name" value="Kelch-typ_b-propeller"/>
</dbReference>
<dbReference type="GO" id="GO:0071944">
    <property type="term" value="C:cell periphery"/>
    <property type="evidence" value="ECO:0007669"/>
    <property type="project" value="UniProtKB-ARBA"/>
</dbReference>
<feature type="region of interest" description="Disordered" evidence="5">
    <location>
        <begin position="520"/>
        <end position="615"/>
    </location>
</feature>
<dbReference type="Proteomes" id="UP000224634">
    <property type="component" value="Unassembled WGS sequence"/>
</dbReference>
<dbReference type="Gene3D" id="2.120.10.80">
    <property type="entry name" value="Kelch-type beta propeller"/>
    <property type="match status" value="1"/>
</dbReference>
<proteinExistence type="predicted"/>
<evidence type="ECO:0000256" key="3">
    <source>
        <dbReference type="ARBA" id="ARBA00022989"/>
    </source>
</evidence>
<feature type="transmembrane region" description="Helical" evidence="6">
    <location>
        <begin position="390"/>
        <end position="414"/>
    </location>
</feature>